<dbReference type="PANTHER" id="PTHR10545:SF29">
    <property type="entry name" value="GH14572P-RELATED"/>
    <property type="match status" value="1"/>
</dbReference>
<dbReference type="Proteomes" id="UP001212411">
    <property type="component" value="Chromosome 1"/>
</dbReference>
<sequence>MESKMTNSVRIRPITKKDVPTVIQFIIELADFEEARDQVEATEESLSNAFGFTENSKPTAYCLFVEENEKPVGMAIYFLNFSTWTGRVGIYLEDLYIQPTHRGKGYGSFLLSYLARESLQIGGKRLDWVVLDWNQKAIDVYEKAGAKKVVGWSMMRVTGDKLKNLADKLPDNL</sequence>
<protein>
    <submittedName>
        <fullName evidence="5">Spermidine/spermine/histone N1-acetyltransferase</fullName>
    </submittedName>
</protein>
<accession>A0AAE9W8S0</accession>
<dbReference type="Pfam" id="PF00583">
    <property type="entry name" value="Acetyltransf_1"/>
    <property type="match status" value="1"/>
</dbReference>
<dbReference type="FunFam" id="3.40.630.30:FF:000064">
    <property type="entry name" value="GNAT family acetyltransferase"/>
    <property type="match status" value="1"/>
</dbReference>
<organism evidence="5 6">
    <name type="scientific">Schizosaccharomyces osmophilus</name>
    <dbReference type="NCBI Taxonomy" id="2545709"/>
    <lineage>
        <taxon>Eukaryota</taxon>
        <taxon>Fungi</taxon>
        <taxon>Dikarya</taxon>
        <taxon>Ascomycota</taxon>
        <taxon>Taphrinomycotina</taxon>
        <taxon>Schizosaccharomycetes</taxon>
        <taxon>Schizosaccharomycetales</taxon>
        <taxon>Schizosaccharomycetaceae</taxon>
        <taxon>Schizosaccharomyces</taxon>
    </lineage>
</organism>
<comment type="similarity">
    <text evidence="1">Belongs to the acetyltransferase family.</text>
</comment>
<dbReference type="SUPFAM" id="SSF55729">
    <property type="entry name" value="Acyl-CoA N-acyltransferases (Nat)"/>
    <property type="match status" value="1"/>
</dbReference>
<proteinExistence type="inferred from homology"/>
<dbReference type="AlphaFoldDB" id="A0AAE9W8S0"/>
<dbReference type="KEGG" id="som:SOMG_00351"/>
<dbReference type="InterPro" id="IPR000182">
    <property type="entry name" value="GNAT_dom"/>
</dbReference>
<keyword evidence="2" id="KW-0808">Transferase</keyword>
<dbReference type="InterPro" id="IPR016181">
    <property type="entry name" value="Acyl_CoA_acyltransferase"/>
</dbReference>
<feature type="domain" description="N-acetyltransferase" evidence="4">
    <location>
        <begin position="9"/>
        <end position="172"/>
    </location>
</feature>
<evidence type="ECO:0000256" key="3">
    <source>
        <dbReference type="ARBA" id="ARBA00023315"/>
    </source>
</evidence>
<dbReference type="PANTHER" id="PTHR10545">
    <property type="entry name" value="DIAMINE N-ACETYLTRANSFERASE"/>
    <property type="match status" value="1"/>
</dbReference>
<dbReference type="EMBL" id="CP115611">
    <property type="protein sequence ID" value="WBW71820.1"/>
    <property type="molecule type" value="Genomic_DNA"/>
</dbReference>
<evidence type="ECO:0000313" key="5">
    <source>
        <dbReference type="EMBL" id="WBW71820.1"/>
    </source>
</evidence>
<gene>
    <name evidence="5" type="ORF">SOMG_00351</name>
</gene>
<evidence type="ECO:0000256" key="2">
    <source>
        <dbReference type="ARBA" id="ARBA00022679"/>
    </source>
</evidence>
<keyword evidence="3" id="KW-0012">Acyltransferase</keyword>
<dbReference type="GO" id="GO:0008080">
    <property type="term" value="F:N-acetyltransferase activity"/>
    <property type="evidence" value="ECO:0007669"/>
    <property type="project" value="TreeGrafter"/>
</dbReference>
<dbReference type="RefSeq" id="XP_056036063.1">
    <property type="nucleotide sequence ID" value="XM_056179145.1"/>
</dbReference>
<dbReference type="CDD" id="cd04301">
    <property type="entry name" value="NAT_SF"/>
    <property type="match status" value="1"/>
</dbReference>
<dbReference type="Gene3D" id="3.40.630.30">
    <property type="match status" value="1"/>
</dbReference>
<evidence type="ECO:0000256" key="1">
    <source>
        <dbReference type="ARBA" id="ARBA00008694"/>
    </source>
</evidence>
<dbReference type="GeneID" id="80873834"/>
<evidence type="ECO:0000313" key="6">
    <source>
        <dbReference type="Proteomes" id="UP001212411"/>
    </source>
</evidence>
<name>A0AAE9W8S0_9SCHI</name>
<dbReference type="PROSITE" id="PS51186">
    <property type="entry name" value="GNAT"/>
    <property type="match status" value="1"/>
</dbReference>
<dbReference type="InterPro" id="IPR051016">
    <property type="entry name" value="Diverse_Substrate_AcTransf"/>
</dbReference>
<keyword evidence="6" id="KW-1185">Reference proteome</keyword>
<evidence type="ECO:0000259" key="4">
    <source>
        <dbReference type="PROSITE" id="PS51186"/>
    </source>
</evidence>
<reference evidence="5 6" key="1">
    <citation type="journal article" date="2023" name="G3 (Bethesda)">
        <title>A high-quality reference genome for the fission yeast Schizosaccharomyces osmophilus.</title>
        <authorList>
            <person name="Jia G.S."/>
            <person name="Zhang W.C."/>
            <person name="Liang Y."/>
            <person name="Liu X.H."/>
            <person name="Rhind N."/>
            <person name="Pidoux A."/>
            <person name="Brysch-Herzberg M."/>
            <person name="Du L.L."/>
        </authorList>
    </citation>
    <scope>NUCLEOTIDE SEQUENCE [LARGE SCALE GENOMIC DNA]</scope>
    <source>
        <strain evidence="5 6">CBS 15793</strain>
    </source>
</reference>